<dbReference type="SUPFAM" id="SSF53300">
    <property type="entry name" value="vWA-like"/>
    <property type="match status" value="1"/>
</dbReference>
<evidence type="ECO:0000259" key="2">
    <source>
        <dbReference type="PROSITE" id="PS50234"/>
    </source>
</evidence>
<dbReference type="Gene3D" id="3.40.50.410">
    <property type="entry name" value="von Willebrand factor, type A domain"/>
    <property type="match status" value="1"/>
</dbReference>
<gene>
    <name evidence="3" type="ORF">N7G274_008404</name>
</gene>
<reference evidence="3 4" key="1">
    <citation type="submission" date="2024-09" db="EMBL/GenBank/DDBJ databases">
        <title>Rethinking Asexuality: The Enigmatic Case of Functional Sexual Genes in Lepraria (Stereocaulaceae).</title>
        <authorList>
            <person name="Doellman M."/>
            <person name="Sun Y."/>
            <person name="Barcenas-Pena A."/>
            <person name="Lumbsch H.T."/>
            <person name="Grewe F."/>
        </authorList>
    </citation>
    <scope>NUCLEOTIDE SEQUENCE [LARGE SCALE GENOMIC DNA]</scope>
    <source>
        <strain evidence="3 4">Mercado 3170</strain>
    </source>
</reference>
<feature type="domain" description="VWFA" evidence="2">
    <location>
        <begin position="778"/>
        <end position="935"/>
    </location>
</feature>
<comment type="caution">
    <text evidence="3">The sequence shown here is derived from an EMBL/GenBank/DDBJ whole genome shotgun (WGS) entry which is preliminary data.</text>
</comment>
<dbReference type="Pfam" id="PF00092">
    <property type="entry name" value="VWA"/>
    <property type="match status" value="1"/>
</dbReference>
<proteinExistence type="predicted"/>
<dbReference type="InterPro" id="IPR036465">
    <property type="entry name" value="vWFA_dom_sf"/>
</dbReference>
<evidence type="ECO:0000313" key="3">
    <source>
        <dbReference type="EMBL" id="KAL2038882.1"/>
    </source>
</evidence>
<dbReference type="SMART" id="SM00327">
    <property type="entry name" value="VWA"/>
    <property type="match status" value="1"/>
</dbReference>
<protein>
    <recommendedName>
        <fullName evidence="2">VWFA domain-containing protein</fullName>
    </recommendedName>
</protein>
<sequence length="980" mass="110305">MERPPPYQPLADQQASYPPNHGLRLPIWPPSTSNNTNFSELLPLPNGVDAPRPQTESESGQQILPGGPEGEQMQEQLDGNTRARHANRPESRYKNVEVLLLQWEENDLGVEKEIQELELVFRERCNFTTHRWSIPSTDSEDKLFYRILQFRKGKTKDDLLILYYGGHAGGGPQECIWAATESPNSPELNWHVAQAPLLGAQAHLLLILDCCYAALAARNAGIGDNWCLAASTKESVAKGVSRSSFTSAVTREIDRCADKYWDKREPFDVQSIHHALIVWERDLEYTPILIRLTDHQCDATELTPLICPSERPRVVTTNSYPPDNTPPHIMSPPLRPKRSFTLPPKTMNGGTLSPGSSGTLGVQHSSIVQPQNKTQTLKLAGLPQSTDNFDIIHWFEVKLNKGSVISKIGPLIASSSERETKETTVTFSSTDYARRAALIADNDFRARARNHNRQITIDDQFLGLTCTYISKKSPDRQTNVDVVLVHGAYGHAINSFDCHYADPTSEFMWPCEALVHSLEAAGIYPRVMTFGWLADSWLHPEQSISHYCDQLLQALRTRRPISERPLFFIGHGVGGLLVKEVSSEIINFGFGIPHFKNPVRACFFFGVPNQAGDEENGFSTILANMRSALKDGNPPDPTLLHALSPRHTAISSISIEFEAIRKEYDITCITMNGKHETAGCLIVPPHQSTLDEDSDKAFHFELDYRDVVRPPRDEDNLDVVLDVMCETMCDKMNLQYSPTSRPRSRAKSEPTPRRQLAPNPELQAKQKEKVYARLRKYDTVFLVDDSGSMYGKRWDMTKEVVAAIARIAVKYDNDGVDVRFFNAYFKKEERLGLDSSQKVMDLFNKVEVDGETPTAEILDQELNEYIHDYKDNRHKKGLNLIVLTDGEPDDVQKVEDVIVKYARKLAELDAPTLQVGIQFVQIGGDKKAARFLKSLDDDLVTKFHLDRDMVDTVPWVPGQASHLYEKILLGGILKRIDDAD</sequence>
<keyword evidence="4" id="KW-1185">Reference proteome</keyword>
<evidence type="ECO:0000256" key="1">
    <source>
        <dbReference type="SAM" id="MobiDB-lite"/>
    </source>
</evidence>
<dbReference type="PROSITE" id="PS50234">
    <property type="entry name" value="VWFA"/>
    <property type="match status" value="1"/>
</dbReference>
<dbReference type="Gene3D" id="3.40.50.1820">
    <property type="entry name" value="alpha/beta hydrolase"/>
    <property type="match status" value="1"/>
</dbReference>
<feature type="region of interest" description="Disordered" evidence="1">
    <location>
        <begin position="1"/>
        <end position="89"/>
    </location>
</feature>
<dbReference type="InterPro" id="IPR029058">
    <property type="entry name" value="AB_hydrolase_fold"/>
</dbReference>
<evidence type="ECO:0000313" key="4">
    <source>
        <dbReference type="Proteomes" id="UP001590950"/>
    </source>
</evidence>
<feature type="compositionally biased region" description="Polar residues" evidence="1">
    <location>
        <begin position="30"/>
        <end position="39"/>
    </location>
</feature>
<dbReference type="InterPro" id="IPR002035">
    <property type="entry name" value="VWF_A"/>
</dbReference>
<name>A0ABR4A3B8_9LECA</name>
<dbReference type="SUPFAM" id="SSF53474">
    <property type="entry name" value="alpha/beta-Hydrolases"/>
    <property type="match status" value="1"/>
</dbReference>
<dbReference type="EMBL" id="JBEFKJ010000029">
    <property type="protein sequence ID" value="KAL2038882.1"/>
    <property type="molecule type" value="Genomic_DNA"/>
</dbReference>
<dbReference type="PANTHER" id="PTHR34706:SF1">
    <property type="entry name" value="VWFA DOMAIN-CONTAINING PROTEIN"/>
    <property type="match status" value="1"/>
</dbReference>
<organism evidence="3 4">
    <name type="scientific">Stereocaulon virgatum</name>
    <dbReference type="NCBI Taxonomy" id="373712"/>
    <lineage>
        <taxon>Eukaryota</taxon>
        <taxon>Fungi</taxon>
        <taxon>Dikarya</taxon>
        <taxon>Ascomycota</taxon>
        <taxon>Pezizomycotina</taxon>
        <taxon>Lecanoromycetes</taxon>
        <taxon>OSLEUM clade</taxon>
        <taxon>Lecanoromycetidae</taxon>
        <taxon>Lecanorales</taxon>
        <taxon>Lecanorineae</taxon>
        <taxon>Stereocaulaceae</taxon>
        <taxon>Stereocaulon</taxon>
    </lineage>
</organism>
<dbReference type="Proteomes" id="UP001590950">
    <property type="component" value="Unassembled WGS sequence"/>
</dbReference>
<accession>A0ABR4A3B8</accession>
<dbReference type="PANTHER" id="PTHR34706">
    <property type="entry name" value="SLR1338 PROTEIN"/>
    <property type="match status" value="1"/>
</dbReference>
<feature type="region of interest" description="Disordered" evidence="1">
    <location>
        <begin position="734"/>
        <end position="762"/>
    </location>
</feature>